<dbReference type="AlphaFoldDB" id="A0A849HH67"/>
<protein>
    <submittedName>
        <fullName evidence="1">Uncharacterized protein</fullName>
    </submittedName>
</protein>
<evidence type="ECO:0000313" key="2">
    <source>
        <dbReference type="Proteomes" id="UP000588586"/>
    </source>
</evidence>
<dbReference type="RefSeq" id="WP_171243643.1">
    <property type="nucleotide sequence ID" value="NZ_JABEPQ010000002.1"/>
</dbReference>
<comment type="caution">
    <text evidence="1">The sequence shown here is derived from an EMBL/GenBank/DDBJ whole genome shotgun (WGS) entry which is preliminary data.</text>
</comment>
<gene>
    <name evidence="1" type="ORF">HJG52_11090</name>
</gene>
<proteinExistence type="predicted"/>
<reference evidence="1 2" key="1">
    <citation type="submission" date="2020-04" db="EMBL/GenBank/DDBJ databases">
        <title>Knoellia sp. isolate from air conditioner.</title>
        <authorList>
            <person name="Chea S."/>
            <person name="Kim D.-U."/>
        </authorList>
    </citation>
    <scope>NUCLEOTIDE SEQUENCE [LARGE SCALE GENOMIC DNA]</scope>
    <source>
        <strain evidence="1 2">DB2414S</strain>
    </source>
</reference>
<name>A0A849HH67_9MICO</name>
<organism evidence="1 2">
    <name type="scientific">Knoellia koreensis</name>
    <dbReference type="NCBI Taxonomy" id="2730921"/>
    <lineage>
        <taxon>Bacteria</taxon>
        <taxon>Bacillati</taxon>
        <taxon>Actinomycetota</taxon>
        <taxon>Actinomycetes</taxon>
        <taxon>Micrococcales</taxon>
        <taxon>Intrasporangiaceae</taxon>
        <taxon>Knoellia</taxon>
    </lineage>
</organism>
<sequence length="93" mass="10703">MTQWQYFLITYGPEVDVPSVSFGRRDPAGPQYNCQTLDRAGEWVDSEKLSRYYLLGSNEDYLTDVDPDTAASLIREAHETGRFARLPDEPTRR</sequence>
<evidence type="ECO:0000313" key="1">
    <source>
        <dbReference type="EMBL" id="NNM46549.1"/>
    </source>
</evidence>
<dbReference type="Proteomes" id="UP000588586">
    <property type="component" value="Unassembled WGS sequence"/>
</dbReference>
<dbReference type="EMBL" id="JABEPQ010000002">
    <property type="protein sequence ID" value="NNM46549.1"/>
    <property type="molecule type" value="Genomic_DNA"/>
</dbReference>
<accession>A0A849HH67</accession>
<keyword evidence="2" id="KW-1185">Reference proteome</keyword>